<evidence type="ECO:0000313" key="1">
    <source>
        <dbReference type="EMBL" id="PIR08656.1"/>
    </source>
</evidence>
<protein>
    <submittedName>
        <fullName evidence="1">Uncharacterized protein</fullName>
    </submittedName>
</protein>
<dbReference type="Proteomes" id="UP000230707">
    <property type="component" value="Unassembled WGS sequence"/>
</dbReference>
<dbReference type="EMBL" id="PCWS01000042">
    <property type="protein sequence ID" value="PIR08656.1"/>
    <property type="molecule type" value="Genomic_DNA"/>
</dbReference>
<evidence type="ECO:0000313" key="2">
    <source>
        <dbReference type="Proteomes" id="UP000230707"/>
    </source>
</evidence>
<sequence length="82" mass="9413">MTESKITQPGFDLFICDHRQGSHGDSTQYNVWVNPEGYESEMGFCWACPDHRCGEGTVDRASGVFTPRRVIDYEYPPPWPTR</sequence>
<reference evidence="1 2" key="1">
    <citation type="submission" date="2017-09" db="EMBL/GenBank/DDBJ databases">
        <title>Depth-based differentiation of microbial function through sediment-hosted aquifers and enrichment of novel symbionts in the deep terrestrial subsurface.</title>
        <authorList>
            <person name="Probst A.J."/>
            <person name="Ladd B."/>
            <person name="Jarett J.K."/>
            <person name="Geller-Mcgrath D.E."/>
            <person name="Sieber C.M."/>
            <person name="Emerson J.B."/>
            <person name="Anantharaman K."/>
            <person name="Thomas B.C."/>
            <person name="Malmstrom R."/>
            <person name="Stieglmeier M."/>
            <person name="Klingl A."/>
            <person name="Woyke T."/>
            <person name="Ryan C.M."/>
            <person name="Banfield J.F."/>
        </authorList>
    </citation>
    <scope>NUCLEOTIDE SEQUENCE [LARGE SCALE GENOMIC DNA]</scope>
    <source>
        <strain evidence="1">CG11_big_fil_rev_8_21_14_0_20_37_11</strain>
    </source>
</reference>
<accession>A0A2H0NK97</accession>
<proteinExistence type="predicted"/>
<dbReference type="AlphaFoldDB" id="A0A2H0NK97"/>
<comment type="caution">
    <text evidence="1">The sequence shown here is derived from an EMBL/GenBank/DDBJ whole genome shotgun (WGS) entry which is preliminary data.</text>
</comment>
<name>A0A2H0NK97_9BACT</name>
<organism evidence="1 2">
    <name type="scientific">Candidatus Gottesmanbacteria bacterium CG11_big_fil_rev_8_21_14_0_20_37_11</name>
    <dbReference type="NCBI Taxonomy" id="1974575"/>
    <lineage>
        <taxon>Bacteria</taxon>
        <taxon>Candidatus Gottesmaniibacteriota</taxon>
    </lineage>
</organism>
<gene>
    <name evidence="1" type="ORF">COV53_01875</name>
</gene>